<accession>A0A3M6WBU5</accession>
<organism evidence="2 3">
    <name type="scientific">Hortaea werneckii</name>
    <name type="common">Black yeast</name>
    <name type="synonym">Cladosporium werneckii</name>
    <dbReference type="NCBI Taxonomy" id="91943"/>
    <lineage>
        <taxon>Eukaryota</taxon>
        <taxon>Fungi</taxon>
        <taxon>Dikarya</taxon>
        <taxon>Ascomycota</taxon>
        <taxon>Pezizomycotina</taxon>
        <taxon>Dothideomycetes</taxon>
        <taxon>Dothideomycetidae</taxon>
        <taxon>Mycosphaerellales</taxon>
        <taxon>Teratosphaeriaceae</taxon>
        <taxon>Hortaea</taxon>
    </lineage>
</organism>
<dbReference type="CDD" id="cd02989">
    <property type="entry name" value="Phd_like_TxnDC9"/>
    <property type="match status" value="1"/>
</dbReference>
<feature type="compositionally biased region" description="Acidic residues" evidence="1">
    <location>
        <begin position="212"/>
        <end position="223"/>
    </location>
</feature>
<dbReference type="Proteomes" id="UP000281245">
    <property type="component" value="Unassembled WGS sequence"/>
</dbReference>
<gene>
    <name evidence="2" type="ORF">D0869_11135</name>
</gene>
<proteinExistence type="predicted"/>
<dbReference type="VEuPathDB" id="FungiDB:BTJ68_13031"/>
<reference evidence="2 3" key="1">
    <citation type="journal article" date="2018" name="BMC Genomics">
        <title>Genomic evidence for intraspecific hybridization in a clonal and extremely halotolerant yeast.</title>
        <authorList>
            <person name="Gostincar C."/>
            <person name="Stajich J.E."/>
            <person name="Zupancic J."/>
            <person name="Zalar P."/>
            <person name="Gunde-Cimerman N."/>
        </authorList>
    </citation>
    <scope>NUCLEOTIDE SEQUENCE [LARGE SCALE GENOMIC DNA]</scope>
    <source>
        <strain evidence="2 3">EXF-6656</strain>
    </source>
</reference>
<comment type="caution">
    <text evidence="2">The sequence shown here is derived from an EMBL/GenBank/DDBJ whole genome shotgun (WGS) entry which is preliminary data.</text>
</comment>
<evidence type="ECO:0000256" key="1">
    <source>
        <dbReference type="SAM" id="MobiDB-lite"/>
    </source>
</evidence>
<evidence type="ECO:0000313" key="3">
    <source>
        <dbReference type="Proteomes" id="UP000281245"/>
    </source>
</evidence>
<dbReference type="PANTHER" id="PTHR21148">
    <property type="entry name" value="THIOREDOXIN DOMAIN-CONTAINING PROTEIN 9"/>
    <property type="match status" value="1"/>
</dbReference>
<name>A0A3M6WBU5_HORWE</name>
<evidence type="ECO:0000313" key="2">
    <source>
        <dbReference type="EMBL" id="RMX75985.1"/>
    </source>
</evidence>
<feature type="region of interest" description="Disordered" evidence="1">
    <location>
        <begin position="204"/>
        <end position="223"/>
    </location>
</feature>
<dbReference type="InterPro" id="IPR036249">
    <property type="entry name" value="Thioredoxin-like_sf"/>
</dbReference>
<evidence type="ECO:0008006" key="4">
    <source>
        <dbReference type="Google" id="ProtNLM"/>
    </source>
</evidence>
<dbReference type="OrthoDB" id="10257948at2759"/>
<sequence>MSPRLTRSETMAARLDPTVATVFDRHPANDSDDEDALIAELEQEEDENDALATHREKRLEQLHAEFSRAKMMKTSAHGSHQEIKDEKQLMDITTSTKLCVVHFSHREFHRCAVMDEKLRVLAEKHFDTRFVSINVDNAPFLVVKLGIKVLPCVIAFKDGVSVDRIVGFEGVGYKPDSITASELEARLLSSGVVVRAKMTETDDRRRAKVVDRDEEGGLDDDWD</sequence>
<dbReference type="Gene3D" id="3.40.30.10">
    <property type="entry name" value="Glutaredoxin"/>
    <property type="match status" value="1"/>
</dbReference>
<dbReference type="SUPFAM" id="SSF52833">
    <property type="entry name" value="Thioredoxin-like"/>
    <property type="match status" value="1"/>
</dbReference>
<protein>
    <recommendedName>
        <fullName evidence="4">Thioredoxin domain-containing protein</fullName>
    </recommendedName>
</protein>
<dbReference type="EMBL" id="QWIJ01001195">
    <property type="protein sequence ID" value="RMX75985.1"/>
    <property type="molecule type" value="Genomic_DNA"/>
</dbReference>
<dbReference type="AlphaFoldDB" id="A0A3M6WBU5"/>